<dbReference type="STRING" id="1798676.A3B90_00080"/>
<keyword evidence="1" id="KW-0175">Coiled coil</keyword>
<dbReference type="EMBL" id="MFPX01000018">
    <property type="protein sequence ID" value="OGH66396.1"/>
    <property type="molecule type" value="Genomic_DNA"/>
</dbReference>
<organism evidence="2 3">
    <name type="scientific">Candidatus Magasanikbacteria bacterium RIFCSPHIGHO2_02_FULL_41_13</name>
    <dbReference type="NCBI Taxonomy" id="1798676"/>
    <lineage>
        <taxon>Bacteria</taxon>
        <taxon>Candidatus Magasanikiibacteriota</taxon>
    </lineage>
</organism>
<proteinExistence type="predicted"/>
<dbReference type="AlphaFoldDB" id="A0A1F6M462"/>
<accession>A0A1F6M462</accession>
<comment type="caution">
    <text evidence="2">The sequence shown here is derived from an EMBL/GenBank/DDBJ whole genome shotgun (WGS) entry which is preliminary data.</text>
</comment>
<evidence type="ECO:0000256" key="1">
    <source>
        <dbReference type="SAM" id="Coils"/>
    </source>
</evidence>
<protein>
    <submittedName>
        <fullName evidence="2">Uncharacterized protein</fullName>
    </submittedName>
</protein>
<gene>
    <name evidence="2" type="ORF">A3B90_00080</name>
</gene>
<feature type="coiled-coil region" evidence="1">
    <location>
        <begin position="1"/>
        <end position="55"/>
    </location>
</feature>
<reference evidence="2 3" key="1">
    <citation type="journal article" date="2016" name="Nat. Commun.">
        <title>Thousands of microbial genomes shed light on interconnected biogeochemical processes in an aquifer system.</title>
        <authorList>
            <person name="Anantharaman K."/>
            <person name="Brown C.T."/>
            <person name="Hug L.A."/>
            <person name="Sharon I."/>
            <person name="Castelle C.J."/>
            <person name="Probst A.J."/>
            <person name="Thomas B.C."/>
            <person name="Singh A."/>
            <person name="Wilkins M.J."/>
            <person name="Karaoz U."/>
            <person name="Brodie E.L."/>
            <person name="Williams K.H."/>
            <person name="Hubbard S.S."/>
            <person name="Banfield J.F."/>
        </authorList>
    </citation>
    <scope>NUCLEOTIDE SEQUENCE [LARGE SCALE GENOMIC DNA]</scope>
</reference>
<dbReference type="Proteomes" id="UP000178742">
    <property type="component" value="Unassembled WGS sequence"/>
</dbReference>
<sequence length="117" mass="13636">MQNIQEVFIRIQENKKKLKDLKSTYKEALESAVGYKDVVDQLKTLREKKKQIETMVKADFSGEFTQMEDLQIDIQSDQEMLSDIALTSVMKGETVSVKDQYENDYEPIFAVKFKKTN</sequence>
<name>A0A1F6M462_9BACT</name>
<evidence type="ECO:0000313" key="2">
    <source>
        <dbReference type="EMBL" id="OGH66396.1"/>
    </source>
</evidence>
<evidence type="ECO:0000313" key="3">
    <source>
        <dbReference type="Proteomes" id="UP000178742"/>
    </source>
</evidence>